<protein>
    <recommendedName>
        <fullName evidence="3">SET domain-containing protein</fullName>
    </recommendedName>
</protein>
<dbReference type="InterPro" id="IPR044238">
    <property type="entry name" value="ASHR2-like"/>
</dbReference>
<dbReference type="Gene3D" id="6.10.140.2220">
    <property type="match status" value="1"/>
</dbReference>
<dbReference type="Gene3D" id="2.170.270.10">
    <property type="entry name" value="SET domain"/>
    <property type="match status" value="1"/>
</dbReference>
<dbReference type="RefSeq" id="XP_005776392.1">
    <property type="nucleotide sequence ID" value="XM_005776335.1"/>
</dbReference>
<dbReference type="InterPro" id="IPR046341">
    <property type="entry name" value="SET_dom_sf"/>
</dbReference>
<sequence>MPHFYSIRPHECALLGTDAVSINNFSNMSDFRRNNACLALSAIAPERTGKRPGYGCMEEGGCVTVVTDPAVGRYLRASRAIRAGEVLLSERPSAWWVDPSFRQTTCARCLAACGDAQQREVCQACGGAVWCSAACRTEDADRHAVLAPWIKASEAWRKKRAAAETAGTGPCKGAAAEAESEEAVGEEEATEDASLLACAASVAALHASDRHTFDRVWAMHAPPLTSREEERCSALASWCEQAALSAAMPLGELFLGCCARDRANSLALTSLGGCVEEAREHRPHGYALYPTLALANHSCLPTAARVDAFVSISYVPLDVMVAPRRARLRDEYGFECYCCGVCSGTLAPRTRPPPAGEGGAADEAGAAGETTPGVCNRCGGEQSEEEFVARDCFASSSPSLKLLFAAAPQPGAASERRATPRD</sequence>
<dbReference type="PaxDb" id="2903-EOD23963"/>
<evidence type="ECO:0008006" key="3">
    <source>
        <dbReference type="Google" id="ProtNLM"/>
    </source>
</evidence>
<dbReference type="AlphaFoldDB" id="A0A0D3JKC8"/>
<dbReference type="SUPFAM" id="SSF82199">
    <property type="entry name" value="SET domain"/>
    <property type="match status" value="1"/>
</dbReference>
<dbReference type="GeneID" id="17269509"/>
<name>A0A0D3JKC8_EMIH1</name>
<dbReference type="EnsemblProtists" id="EOD23963">
    <property type="protein sequence ID" value="EOD23963"/>
    <property type="gene ID" value="EMIHUDRAFT_206967"/>
</dbReference>
<keyword evidence="2" id="KW-1185">Reference proteome</keyword>
<dbReference type="STRING" id="2903.R1CLZ6"/>
<evidence type="ECO:0000313" key="1">
    <source>
        <dbReference type="EnsemblProtists" id="EOD23963"/>
    </source>
</evidence>
<dbReference type="Gene3D" id="1.10.220.160">
    <property type="match status" value="1"/>
</dbReference>
<dbReference type="PANTHER" id="PTHR47420">
    <property type="entry name" value="HISTONE-LYSINE N-METHYLTRANSFERASE ASHR2"/>
    <property type="match status" value="1"/>
</dbReference>
<accession>A0A0D3JKC8</accession>
<reference evidence="1" key="2">
    <citation type="submission" date="2024-10" db="UniProtKB">
        <authorList>
            <consortium name="EnsemblProtists"/>
        </authorList>
    </citation>
    <scope>IDENTIFICATION</scope>
</reference>
<dbReference type="eggNOG" id="KOG2084">
    <property type="taxonomic scope" value="Eukaryota"/>
</dbReference>
<dbReference type="PANTHER" id="PTHR47420:SF3">
    <property type="entry name" value="HISTONE-LYSINE N-METHYLTRANSFERASE ASHR2"/>
    <property type="match status" value="1"/>
</dbReference>
<reference evidence="2" key="1">
    <citation type="journal article" date="2013" name="Nature">
        <title>Pan genome of the phytoplankton Emiliania underpins its global distribution.</title>
        <authorList>
            <person name="Read B.A."/>
            <person name="Kegel J."/>
            <person name="Klute M.J."/>
            <person name="Kuo A."/>
            <person name="Lefebvre S.C."/>
            <person name="Maumus F."/>
            <person name="Mayer C."/>
            <person name="Miller J."/>
            <person name="Monier A."/>
            <person name="Salamov A."/>
            <person name="Young J."/>
            <person name="Aguilar M."/>
            <person name="Claverie J.M."/>
            <person name="Frickenhaus S."/>
            <person name="Gonzalez K."/>
            <person name="Herman E.K."/>
            <person name="Lin Y.C."/>
            <person name="Napier J."/>
            <person name="Ogata H."/>
            <person name="Sarno A.F."/>
            <person name="Shmutz J."/>
            <person name="Schroeder D."/>
            <person name="de Vargas C."/>
            <person name="Verret F."/>
            <person name="von Dassow P."/>
            <person name="Valentin K."/>
            <person name="Van de Peer Y."/>
            <person name="Wheeler G."/>
            <person name="Dacks J.B."/>
            <person name="Delwiche C.F."/>
            <person name="Dyhrman S.T."/>
            <person name="Glockner G."/>
            <person name="John U."/>
            <person name="Richards T."/>
            <person name="Worden A.Z."/>
            <person name="Zhang X."/>
            <person name="Grigoriev I.V."/>
            <person name="Allen A.E."/>
            <person name="Bidle K."/>
            <person name="Borodovsky M."/>
            <person name="Bowler C."/>
            <person name="Brownlee C."/>
            <person name="Cock J.M."/>
            <person name="Elias M."/>
            <person name="Gladyshev V.N."/>
            <person name="Groth M."/>
            <person name="Guda C."/>
            <person name="Hadaegh A."/>
            <person name="Iglesias-Rodriguez M.D."/>
            <person name="Jenkins J."/>
            <person name="Jones B.M."/>
            <person name="Lawson T."/>
            <person name="Leese F."/>
            <person name="Lindquist E."/>
            <person name="Lobanov A."/>
            <person name="Lomsadze A."/>
            <person name="Malik S.B."/>
            <person name="Marsh M.E."/>
            <person name="Mackinder L."/>
            <person name="Mock T."/>
            <person name="Mueller-Roeber B."/>
            <person name="Pagarete A."/>
            <person name="Parker M."/>
            <person name="Probert I."/>
            <person name="Quesneville H."/>
            <person name="Raines C."/>
            <person name="Rensing S.A."/>
            <person name="Riano-Pachon D.M."/>
            <person name="Richier S."/>
            <person name="Rokitta S."/>
            <person name="Shiraiwa Y."/>
            <person name="Soanes D.M."/>
            <person name="van der Giezen M."/>
            <person name="Wahlund T.M."/>
            <person name="Williams B."/>
            <person name="Wilson W."/>
            <person name="Wolfe G."/>
            <person name="Wurch L.L."/>
        </authorList>
    </citation>
    <scope>NUCLEOTIDE SEQUENCE</scope>
</reference>
<evidence type="ECO:0000313" key="2">
    <source>
        <dbReference type="Proteomes" id="UP000013827"/>
    </source>
</evidence>
<proteinExistence type="predicted"/>
<dbReference type="KEGG" id="ehx:EMIHUDRAFT_206967"/>
<dbReference type="HOGENOM" id="CLU_651232_0_0_1"/>
<organism evidence="1 2">
    <name type="scientific">Emiliania huxleyi (strain CCMP1516)</name>
    <dbReference type="NCBI Taxonomy" id="280463"/>
    <lineage>
        <taxon>Eukaryota</taxon>
        <taxon>Haptista</taxon>
        <taxon>Haptophyta</taxon>
        <taxon>Prymnesiophyceae</taxon>
        <taxon>Isochrysidales</taxon>
        <taxon>Noelaerhabdaceae</taxon>
        <taxon>Emiliania</taxon>
    </lineage>
</organism>
<dbReference type="Proteomes" id="UP000013827">
    <property type="component" value="Unassembled WGS sequence"/>
</dbReference>